<dbReference type="Pfam" id="PF01148">
    <property type="entry name" value="CTP_transf_1"/>
    <property type="match status" value="1"/>
</dbReference>
<keyword evidence="16" id="KW-0594">Phospholipid biosynthesis</keyword>
<evidence type="ECO:0000256" key="14">
    <source>
        <dbReference type="ARBA" id="ARBA00023098"/>
    </source>
</evidence>
<dbReference type="EC" id="2.7.7.41" evidence="6 18"/>
<dbReference type="OrthoDB" id="9799199at2"/>
<evidence type="ECO:0000256" key="6">
    <source>
        <dbReference type="ARBA" id="ARBA00012487"/>
    </source>
</evidence>
<evidence type="ECO:0000256" key="7">
    <source>
        <dbReference type="ARBA" id="ARBA00019373"/>
    </source>
</evidence>
<evidence type="ECO:0000256" key="10">
    <source>
        <dbReference type="ARBA" id="ARBA00022679"/>
    </source>
</evidence>
<evidence type="ECO:0000313" key="20">
    <source>
        <dbReference type="EMBL" id="MXP24627.1"/>
    </source>
</evidence>
<evidence type="ECO:0000313" key="21">
    <source>
        <dbReference type="Proteomes" id="UP000460561"/>
    </source>
</evidence>
<keyword evidence="14" id="KW-0443">Lipid metabolism</keyword>
<evidence type="ECO:0000256" key="13">
    <source>
        <dbReference type="ARBA" id="ARBA00022989"/>
    </source>
</evidence>
<keyword evidence="21" id="KW-1185">Reference proteome</keyword>
<dbReference type="EMBL" id="WTYQ01000001">
    <property type="protein sequence ID" value="MXP24627.1"/>
    <property type="molecule type" value="Genomic_DNA"/>
</dbReference>
<keyword evidence="11 18" id="KW-0812">Transmembrane</keyword>
<organism evidence="20 21">
    <name type="scientific">Altericroceibacterium indicum</name>
    <dbReference type="NCBI Taxonomy" id="374177"/>
    <lineage>
        <taxon>Bacteria</taxon>
        <taxon>Pseudomonadati</taxon>
        <taxon>Pseudomonadota</taxon>
        <taxon>Alphaproteobacteria</taxon>
        <taxon>Sphingomonadales</taxon>
        <taxon>Erythrobacteraceae</taxon>
        <taxon>Altericroceibacterium</taxon>
    </lineage>
</organism>
<evidence type="ECO:0000256" key="8">
    <source>
        <dbReference type="ARBA" id="ARBA00022475"/>
    </source>
</evidence>
<dbReference type="GO" id="GO:0016024">
    <property type="term" value="P:CDP-diacylglycerol biosynthetic process"/>
    <property type="evidence" value="ECO:0007669"/>
    <property type="project" value="UniProtKB-UniPathway"/>
</dbReference>
<evidence type="ECO:0000256" key="9">
    <source>
        <dbReference type="ARBA" id="ARBA00022516"/>
    </source>
</evidence>
<feature type="transmembrane region" description="Helical" evidence="19">
    <location>
        <begin position="168"/>
        <end position="186"/>
    </location>
</feature>
<evidence type="ECO:0000256" key="5">
    <source>
        <dbReference type="ARBA" id="ARBA00010185"/>
    </source>
</evidence>
<comment type="similarity">
    <text evidence="5 18">Belongs to the CDS family.</text>
</comment>
<keyword evidence="8" id="KW-1003">Cell membrane</keyword>
<keyword evidence="9" id="KW-0444">Lipid biosynthesis</keyword>
<dbReference type="UniPathway" id="UPA00557">
    <property type="reaction ID" value="UER00614"/>
</dbReference>
<evidence type="ECO:0000256" key="17">
    <source>
        <dbReference type="ARBA" id="ARBA00023264"/>
    </source>
</evidence>
<dbReference type="GO" id="GO:0005886">
    <property type="term" value="C:plasma membrane"/>
    <property type="evidence" value="ECO:0007669"/>
    <property type="project" value="UniProtKB-SubCell"/>
</dbReference>
<sequence>MAVPLSVRTSDLPKRVASAVVMLAVAAGAVIAGGWWLKGFIAVVALAGFGEFIRLICKATANLPYRMAGILAAALYVGIAAALLMQMPPFVQIITVVTVIMTDTGAYFTGRAIGGPKIAPRISPSKTWAGLLGGMIGSGLWLVIVTIFIGAALRGLSPDSGSGLQSSALPMVVMLGAGLAVAAQAGDFFESWLKRKAGVKDSSALIPGHGGVLDRLDGLLPVAIIVGLLSSWAGL</sequence>
<evidence type="ECO:0000256" key="15">
    <source>
        <dbReference type="ARBA" id="ARBA00023136"/>
    </source>
</evidence>
<comment type="caution">
    <text evidence="20">The sequence shown here is derived from an EMBL/GenBank/DDBJ whole genome shotgun (WGS) entry which is preliminary data.</text>
</comment>
<evidence type="ECO:0000256" key="4">
    <source>
        <dbReference type="ARBA" id="ARBA00005189"/>
    </source>
</evidence>
<keyword evidence="17" id="KW-1208">Phospholipid metabolism</keyword>
<evidence type="ECO:0000256" key="16">
    <source>
        <dbReference type="ARBA" id="ARBA00023209"/>
    </source>
</evidence>
<comment type="pathway">
    <text evidence="3 18">Phospholipid metabolism; CDP-diacylglycerol biosynthesis; CDP-diacylglycerol from sn-glycerol 3-phosphate: step 3/3.</text>
</comment>
<accession>A0A845A4Z7</accession>
<dbReference type="PANTHER" id="PTHR46382:SF1">
    <property type="entry name" value="PHOSPHATIDATE CYTIDYLYLTRANSFERASE"/>
    <property type="match status" value="1"/>
</dbReference>
<dbReference type="PROSITE" id="PS01315">
    <property type="entry name" value="CDS"/>
    <property type="match status" value="1"/>
</dbReference>
<evidence type="ECO:0000256" key="2">
    <source>
        <dbReference type="ARBA" id="ARBA00004651"/>
    </source>
</evidence>
<feature type="transmembrane region" description="Helical" evidence="19">
    <location>
        <begin position="131"/>
        <end position="156"/>
    </location>
</feature>
<dbReference type="AlphaFoldDB" id="A0A845A4Z7"/>
<keyword evidence="13 19" id="KW-1133">Transmembrane helix</keyword>
<feature type="transmembrane region" description="Helical" evidence="19">
    <location>
        <begin position="90"/>
        <end position="110"/>
    </location>
</feature>
<evidence type="ECO:0000256" key="11">
    <source>
        <dbReference type="ARBA" id="ARBA00022692"/>
    </source>
</evidence>
<dbReference type="Proteomes" id="UP000460561">
    <property type="component" value="Unassembled WGS sequence"/>
</dbReference>
<dbReference type="InterPro" id="IPR000374">
    <property type="entry name" value="PC_trans"/>
</dbReference>
<evidence type="ECO:0000256" key="18">
    <source>
        <dbReference type="RuleBase" id="RU003938"/>
    </source>
</evidence>
<dbReference type="GO" id="GO:0004605">
    <property type="term" value="F:phosphatidate cytidylyltransferase activity"/>
    <property type="evidence" value="ECO:0007669"/>
    <property type="project" value="UniProtKB-EC"/>
</dbReference>
<name>A0A845A4Z7_9SPHN</name>
<comment type="catalytic activity">
    <reaction evidence="1 18">
        <text>a 1,2-diacyl-sn-glycero-3-phosphate + CTP + H(+) = a CDP-1,2-diacyl-sn-glycerol + diphosphate</text>
        <dbReference type="Rhea" id="RHEA:16229"/>
        <dbReference type="ChEBI" id="CHEBI:15378"/>
        <dbReference type="ChEBI" id="CHEBI:33019"/>
        <dbReference type="ChEBI" id="CHEBI:37563"/>
        <dbReference type="ChEBI" id="CHEBI:58332"/>
        <dbReference type="ChEBI" id="CHEBI:58608"/>
        <dbReference type="EC" id="2.7.7.41"/>
    </reaction>
</comment>
<protein>
    <recommendedName>
        <fullName evidence="7 18">Phosphatidate cytidylyltransferase</fullName>
        <ecNumber evidence="6 18">2.7.7.41</ecNumber>
    </recommendedName>
</protein>
<feature type="transmembrane region" description="Helical" evidence="19">
    <location>
        <begin position="12"/>
        <end position="33"/>
    </location>
</feature>
<reference evidence="20 21" key="1">
    <citation type="submission" date="2019-12" db="EMBL/GenBank/DDBJ databases">
        <title>Genomic-based taxomic classification of the family Erythrobacteraceae.</title>
        <authorList>
            <person name="Xu L."/>
        </authorList>
    </citation>
    <scope>NUCLEOTIDE SEQUENCE [LARGE SCALE GENOMIC DNA]</scope>
    <source>
        <strain evidence="20 21">DSM 18604</strain>
    </source>
</reference>
<comment type="pathway">
    <text evidence="4">Lipid metabolism.</text>
</comment>
<evidence type="ECO:0000256" key="19">
    <source>
        <dbReference type="SAM" id="Phobius"/>
    </source>
</evidence>
<evidence type="ECO:0000256" key="1">
    <source>
        <dbReference type="ARBA" id="ARBA00001698"/>
    </source>
</evidence>
<comment type="subcellular location">
    <subcellularLocation>
        <location evidence="2">Cell membrane</location>
        <topology evidence="2">Multi-pass membrane protein</topology>
    </subcellularLocation>
</comment>
<dbReference type="PANTHER" id="PTHR46382">
    <property type="entry name" value="PHOSPHATIDATE CYTIDYLYLTRANSFERASE"/>
    <property type="match status" value="1"/>
</dbReference>
<proteinExistence type="inferred from homology"/>
<keyword evidence="15 19" id="KW-0472">Membrane</keyword>
<keyword evidence="10 18" id="KW-0808">Transferase</keyword>
<gene>
    <name evidence="20" type="ORF">GRI39_01015</name>
</gene>
<keyword evidence="12 18" id="KW-0548">Nucleotidyltransferase</keyword>
<evidence type="ECO:0000256" key="12">
    <source>
        <dbReference type="ARBA" id="ARBA00022695"/>
    </source>
</evidence>
<evidence type="ECO:0000256" key="3">
    <source>
        <dbReference type="ARBA" id="ARBA00005119"/>
    </source>
</evidence>
<feature type="transmembrane region" description="Helical" evidence="19">
    <location>
        <begin position="64"/>
        <end position="84"/>
    </location>
</feature>